<evidence type="ECO:0000256" key="2">
    <source>
        <dbReference type="SAM" id="SignalP"/>
    </source>
</evidence>
<keyword evidence="2" id="KW-0732">Signal</keyword>
<dbReference type="RefSeq" id="WP_307638032.1">
    <property type="nucleotide sequence ID" value="NZ_JAUSRR010000010.1"/>
</dbReference>
<evidence type="ECO:0000313" key="3">
    <source>
        <dbReference type="EMBL" id="MDP9926234.1"/>
    </source>
</evidence>
<accession>A0AAW8E4H0</accession>
<dbReference type="PANTHER" id="PTHR42928">
    <property type="entry name" value="TRICARBOXYLATE-BINDING PROTEIN"/>
    <property type="match status" value="1"/>
</dbReference>
<dbReference type="InterPro" id="IPR042100">
    <property type="entry name" value="Bug_dom1"/>
</dbReference>
<evidence type="ECO:0000256" key="1">
    <source>
        <dbReference type="ARBA" id="ARBA00006987"/>
    </source>
</evidence>
<feature type="chain" id="PRO_5043846657" evidence="2">
    <location>
        <begin position="23"/>
        <end position="326"/>
    </location>
</feature>
<keyword evidence="3" id="KW-0675">Receptor</keyword>
<reference evidence="3" key="1">
    <citation type="submission" date="2023-07" db="EMBL/GenBank/DDBJ databases">
        <title>Sorghum-associated microbial communities from plants grown in Nebraska, USA.</title>
        <authorList>
            <person name="Schachtman D."/>
        </authorList>
    </citation>
    <scope>NUCLEOTIDE SEQUENCE</scope>
    <source>
        <strain evidence="3">DS2795</strain>
    </source>
</reference>
<protein>
    <submittedName>
        <fullName evidence="3">Tripartite-type tricarboxylate transporter receptor subunit TctC</fullName>
    </submittedName>
</protein>
<gene>
    <name evidence="3" type="ORF">J2W25_005281</name>
</gene>
<comment type="caution">
    <text evidence="3">The sequence shown here is derived from an EMBL/GenBank/DDBJ whole genome shotgun (WGS) entry which is preliminary data.</text>
</comment>
<dbReference type="Proteomes" id="UP001244295">
    <property type="component" value="Unassembled WGS sequence"/>
</dbReference>
<evidence type="ECO:0000313" key="4">
    <source>
        <dbReference type="Proteomes" id="UP001244295"/>
    </source>
</evidence>
<dbReference type="SUPFAM" id="SSF53850">
    <property type="entry name" value="Periplasmic binding protein-like II"/>
    <property type="match status" value="1"/>
</dbReference>
<dbReference type="CDD" id="cd13578">
    <property type="entry name" value="PBP2_Bug27"/>
    <property type="match status" value="1"/>
</dbReference>
<dbReference type="Gene3D" id="3.40.190.150">
    <property type="entry name" value="Bordetella uptake gene, domain 1"/>
    <property type="match status" value="1"/>
</dbReference>
<comment type="similarity">
    <text evidence="1">Belongs to the UPF0065 (bug) family.</text>
</comment>
<name>A0AAW8E4H0_9BURK</name>
<feature type="signal peptide" evidence="2">
    <location>
        <begin position="1"/>
        <end position="22"/>
    </location>
</feature>
<proteinExistence type="inferred from homology"/>
<organism evidence="3 4">
    <name type="scientific">Variovorax boronicumulans</name>
    <dbReference type="NCBI Taxonomy" id="436515"/>
    <lineage>
        <taxon>Bacteria</taxon>
        <taxon>Pseudomonadati</taxon>
        <taxon>Pseudomonadota</taxon>
        <taxon>Betaproteobacteria</taxon>
        <taxon>Burkholderiales</taxon>
        <taxon>Comamonadaceae</taxon>
        <taxon>Variovorax</taxon>
    </lineage>
</organism>
<dbReference type="EMBL" id="JAUSRR010000010">
    <property type="protein sequence ID" value="MDP9926234.1"/>
    <property type="molecule type" value="Genomic_DNA"/>
</dbReference>
<dbReference type="Gene3D" id="3.40.190.10">
    <property type="entry name" value="Periplasmic binding protein-like II"/>
    <property type="match status" value="1"/>
</dbReference>
<dbReference type="PANTHER" id="PTHR42928:SF5">
    <property type="entry name" value="BLR1237 PROTEIN"/>
    <property type="match status" value="1"/>
</dbReference>
<dbReference type="PIRSF" id="PIRSF017082">
    <property type="entry name" value="YflP"/>
    <property type="match status" value="1"/>
</dbReference>
<dbReference type="Pfam" id="PF03401">
    <property type="entry name" value="TctC"/>
    <property type="match status" value="1"/>
</dbReference>
<sequence length="326" mass="34276">MTRLSSTLGIALAALFALPAAAQQPPADYPSQPVTLVVPFPAGGITDNIARLVAQELGTAWGKPVVVDNRVGASGTIGAAAVARAPKDGHTALFTITTHVQMPALQRKLSYDAVKDFAAVSQIGISTSALVVTPDVPAKTLAELVTLLKAEPGKYSYGSTGVATTSHIYGELFKKEAGVDMPHVPYKGAAPMVTDLLGGHIRVAVLDTGTALPYLQSGKLRALAALGTQRSATLPQVPTFQQAGYAGFEPYAWIALFLPAGTPQPRVDKMSKAVAAIIAKPEVQKKMRDMNIEPVGSTAAEFAVVLRQDADTWKRVIDKTGIRLED</sequence>
<dbReference type="InterPro" id="IPR005064">
    <property type="entry name" value="BUG"/>
</dbReference>
<dbReference type="AlphaFoldDB" id="A0AAW8E4H0"/>